<dbReference type="AlphaFoldDB" id="A0A6J4UZ56"/>
<feature type="region of interest" description="Disordered" evidence="1">
    <location>
        <begin position="1"/>
        <end position="95"/>
    </location>
</feature>
<name>A0A6J4UZ56_9BACT</name>
<feature type="compositionally biased region" description="Basic residues" evidence="1">
    <location>
        <begin position="73"/>
        <end position="86"/>
    </location>
</feature>
<feature type="compositionally biased region" description="Basic residues" evidence="1">
    <location>
        <begin position="24"/>
        <end position="33"/>
    </location>
</feature>
<accession>A0A6J4UZ56</accession>
<evidence type="ECO:0000256" key="1">
    <source>
        <dbReference type="SAM" id="MobiDB-lite"/>
    </source>
</evidence>
<organism evidence="2">
    <name type="scientific">uncultured Thermomicrobiales bacterium</name>
    <dbReference type="NCBI Taxonomy" id="1645740"/>
    <lineage>
        <taxon>Bacteria</taxon>
        <taxon>Pseudomonadati</taxon>
        <taxon>Thermomicrobiota</taxon>
        <taxon>Thermomicrobia</taxon>
        <taxon>Thermomicrobiales</taxon>
        <taxon>environmental samples</taxon>
    </lineage>
</organism>
<feature type="non-terminal residue" evidence="2">
    <location>
        <position position="1"/>
    </location>
</feature>
<feature type="non-terminal residue" evidence="2">
    <location>
        <position position="95"/>
    </location>
</feature>
<feature type="compositionally biased region" description="Low complexity" evidence="1">
    <location>
        <begin position="1"/>
        <end position="19"/>
    </location>
</feature>
<evidence type="ECO:0000313" key="2">
    <source>
        <dbReference type="EMBL" id="CAA9560318.1"/>
    </source>
</evidence>
<gene>
    <name evidence="2" type="ORF">AVDCRST_MAG88-1447</name>
</gene>
<proteinExistence type="predicted"/>
<protein>
    <submittedName>
        <fullName evidence="2">Uncharacterized protein</fullName>
    </submittedName>
</protein>
<reference evidence="2" key="1">
    <citation type="submission" date="2020-02" db="EMBL/GenBank/DDBJ databases">
        <authorList>
            <person name="Meier V. D."/>
        </authorList>
    </citation>
    <scope>NUCLEOTIDE SEQUENCE</scope>
    <source>
        <strain evidence="2">AVDCRST_MAG88</strain>
    </source>
</reference>
<dbReference type="EMBL" id="CADCWM010000452">
    <property type="protein sequence ID" value="CAA9560318.1"/>
    <property type="molecule type" value="Genomic_DNA"/>
</dbReference>
<sequence length="95" mass="10584">GARGSPAAQPRGLPRAGAAGRRETRVHRGRHHRDGWGELPPQAHPNARAGRPLQSIARETMRGRAERPAGGGRRARHLHVPRRHRCLREPHFEDA</sequence>